<organism evidence="2 3">
    <name type="scientific">Microbacterium aoyamense</name>
    <dbReference type="NCBI Taxonomy" id="344166"/>
    <lineage>
        <taxon>Bacteria</taxon>
        <taxon>Bacillati</taxon>
        <taxon>Actinomycetota</taxon>
        <taxon>Actinomycetes</taxon>
        <taxon>Micrococcales</taxon>
        <taxon>Microbacteriaceae</taxon>
        <taxon>Microbacterium</taxon>
    </lineage>
</organism>
<dbReference type="RefSeq" id="WP_248146582.1">
    <property type="nucleotide sequence ID" value="NZ_BAAAOF010000002.1"/>
</dbReference>
<keyword evidence="1" id="KW-0472">Membrane</keyword>
<comment type="caution">
    <text evidence="2">The sequence shown here is derived from an EMBL/GenBank/DDBJ whole genome shotgun (WGS) entry which is preliminary data.</text>
</comment>
<accession>A0ABP5AWS1</accession>
<evidence type="ECO:0000313" key="3">
    <source>
        <dbReference type="Proteomes" id="UP001501343"/>
    </source>
</evidence>
<keyword evidence="3" id="KW-1185">Reference proteome</keyword>
<name>A0ABP5AWS1_9MICO</name>
<dbReference type="EMBL" id="BAAAOF010000002">
    <property type="protein sequence ID" value="GAA1922197.1"/>
    <property type="molecule type" value="Genomic_DNA"/>
</dbReference>
<evidence type="ECO:0000256" key="1">
    <source>
        <dbReference type="SAM" id="Phobius"/>
    </source>
</evidence>
<protein>
    <submittedName>
        <fullName evidence="2">Uncharacterized protein</fullName>
    </submittedName>
</protein>
<reference evidence="3" key="1">
    <citation type="journal article" date="2019" name="Int. J. Syst. Evol. Microbiol.">
        <title>The Global Catalogue of Microorganisms (GCM) 10K type strain sequencing project: providing services to taxonomists for standard genome sequencing and annotation.</title>
        <authorList>
            <consortium name="The Broad Institute Genomics Platform"/>
            <consortium name="The Broad Institute Genome Sequencing Center for Infectious Disease"/>
            <person name="Wu L."/>
            <person name="Ma J."/>
        </authorList>
    </citation>
    <scope>NUCLEOTIDE SEQUENCE [LARGE SCALE GENOMIC DNA]</scope>
    <source>
        <strain evidence="3">JCM 14900</strain>
    </source>
</reference>
<gene>
    <name evidence="2" type="ORF">GCM10009775_13320</name>
</gene>
<dbReference type="Proteomes" id="UP001501343">
    <property type="component" value="Unassembled WGS sequence"/>
</dbReference>
<keyword evidence="1" id="KW-0812">Transmembrane</keyword>
<feature type="transmembrane region" description="Helical" evidence="1">
    <location>
        <begin position="22"/>
        <end position="43"/>
    </location>
</feature>
<sequence length="357" mass="37255">MSPPQPSDSTPAGRRPRLARDLVVLGIVGVLLAGAVWAGVAVIGKQFYSASAFVERYLSLISEGRASEALAIPGVAVDSTELDAAGLPPYASDALLRRAAMAALSDVSIVSEVEVPDATRVTVAYRAGTYEGTTVFDVVRAGQIGLAPTWRFGTSPLAVMDLVVKGSMTFEVNGFEVDKRQVSPDGVDADPLAPVAMLVFSPGIYSVAVDTAISATPGVAVVSDSPFTEIPVEVQAHATDEFVAVVQDRVEEFLTACATQQVLQPTSCPFGYYVQDRIASLPTWSIVQQPAVTLQPEGAGWVIPPTDAVAHIEVDIRSIFDGSVDAVSDDVPFIVTATIAIAPDGTATIAVGGPDTR</sequence>
<keyword evidence="1" id="KW-1133">Transmembrane helix</keyword>
<proteinExistence type="predicted"/>
<evidence type="ECO:0000313" key="2">
    <source>
        <dbReference type="EMBL" id="GAA1922197.1"/>
    </source>
</evidence>